<evidence type="ECO:0000313" key="3">
    <source>
        <dbReference type="EMBL" id="RDL37565.1"/>
    </source>
</evidence>
<feature type="chain" id="PRO_5016679423" description="Malate dehydrogenase" evidence="2">
    <location>
        <begin position="23"/>
        <end position="283"/>
    </location>
</feature>
<dbReference type="EMBL" id="NPIC01000003">
    <property type="protein sequence ID" value="RDL37565.1"/>
    <property type="molecule type" value="Genomic_DNA"/>
</dbReference>
<dbReference type="PANTHER" id="PTHR35567">
    <property type="entry name" value="MALATE DEHYDROGENASE (AFU_ORTHOLOGUE AFUA_2G13800)"/>
    <property type="match status" value="1"/>
</dbReference>
<feature type="signal peptide" evidence="2">
    <location>
        <begin position="1"/>
        <end position="22"/>
    </location>
</feature>
<dbReference type="GeneID" id="43597847"/>
<feature type="region of interest" description="Disordered" evidence="1">
    <location>
        <begin position="21"/>
        <end position="103"/>
    </location>
</feature>
<dbReference type="Pfam" id="PF11937">
    <property type="entry name" value="DUF3455"/>
    <property type="match status" value="1"/>
</dbReference>
<proteinExistence type="predicted"/>
<gene>
    <name evidence="3" type="ORF">BP5553_04998</name>
</gene>
<evidence type="ECO:0000313" key="4">
    <source>
        <dbReference type="Proteomes" id="UP000254866"/>
    </source>
</evidence>
<evidence type="ECO:0000256" key="2">
    <source>
        <dbReference type="SAM" id="SignalP"/>
    </source>
</evidence>
<feature type="compositionally biased region" description="Low complexity" evidence="1">
    <location>
        <begin position="59"/>
        <end position="103"/>
    </location>
</feature>
<dbReference type="InterPro" id="IPR021851">
    <property type="entry name" value="DUF3455"/>
</dbReference>
<dbReference type="AlphaFoldDB" id="A0A370TPV7"/>
<dbReference type="Proteomes" id="UP000254866">
    <property type="component" value="Unassembled WGS sequence"/>
</dbReference>
<accession>A0A370TPV7</accession>
<dbReference type="OrthoDB" id="1859733at2759"/>
<comment type="caution">
    <text evidence="3">The sequence shown here is derived from an EMBL/GenBank/DDBJ whole genome shotgun (WGS) entry which is preliminary data.</text>
</comment>
<organism evidence="3 4">
    <name type="scientific">Venustampulla echinocandica</name>
    <dbReference type="NCBI Taxonomy" id="2656787"/>
    <lineage>
        <taxon>Eukaryota</taxon>
        <taxon>Fungi</taxon>
        <taxon>Dikarya</taxon>
        <taxon>Ascomycota</taxon>
        <taxon>Pezizomycotina</taxon>
        <taxon>Leotiomycetes</taxon>
        <taxon>Helotiales</taxon>
        <taxon>Pleuroascaceae</taxon>
        <taxon>Venustampulla</taxon>
    </lineage>
</organism>
<keyword evidence="2" id="KW-0732">Signal</keyword>
<keyword evidence="4" id="KW-1185">Reference proteome</keyword>
<evidence type="ECO:0000256" key="1">
    <source>
        <dbReference type="SAM" id="MobiDB-lite"/>
    </source>
</evidence>
<dbReference type="RefSeq" id="XP_031870221.1">
    <property type="nucleotide sequence ID" value="XM_032013621.1"/>
</dbReference>
<name>A0A370TPV7_9HELO</name>
<sequence length="283" mass="28566">MPSFRRVVQGLALTTIFTMSAGSPVPPQADSANLGHCGGRPRPTVTITTTVTSGLPVATGGPSDPSDPVDPTGTTTATSASSTSASSTSAAPTGAAPALPTTGVAPELLGPDFPLLHVAIGRGVQNYTCAGAGSNSTAVGAVATLFDATELAFTDLDAVHAAVLAVIKKPQDGIPVNNNVQLQKLGDHFFDQNGVPTFNLGPEGKIFYAAKTGGAKAPANADKGPLGTGAVDWLQMKPKVPYSSETVGIGEVYRVETAGGVAPPCTEAGPISVQYAAEYWFFA</sequence>
<dbReference type="PANTHER" id="PTHR35567:SF3">
    <property type="entry name" value="MALATE DEHYDROGENASE"/>
    <property type="match status" value="1"/>
</dbReference>
<protein>
    <recommendedName>
        <fullName evidence="5">Malate dehydrogenase</fullName>
    </recommendedName>
</protein>
<evidence type="ECO:0008006" key="5">
    <source>
        <dbReference type="Google" id="ProtNLM"/>
    </source>
</evidence>
<reference evidence="3 4" key="1">
    <citation type="journal article" date="2018" name="IMA Fungus">
        <title>IMA Genome-F 9: Draft genome sequence of Annulohypoxylon stygium, Aspergillus mulundensis, Berkeleyomyces basicola (syn. Thielaviopsis basicola), Ceratocystis smalleyi, two Cercospora beticola strains, Coleophoma cylindrospora, Fusarium fracticaudum, Phialophora cf. hyalina, and Morchella septimelata.</title>
        <authorList>
            <person name="Wingfield B.D."/>
            <person name="Bills G.F."/>
            <person name="Dong Y."/>
            <person name="Huang W."/>
            <person name="Nel W.J."/>
            <person name="Swalarsk-Parry B.S."/>
            <person name="Vaghefi N."/>
            <person name="Wilken P.M."/>
            <person name="An Z."/>
            <person name="de Beer Z.W."/>
            <person name="De Vos L."/>
            <person name="Chen L."/>
            <person name="Duong T.A."/>
            <person name="Gao Y."/>
            <person name="Hammerbacher A."/>
            <person name="Kikkert J.R."/>
            <person name="Li Y."/>
            <person name="Li H."/>
            <person name="Li K."/>
            <person name="Li Q."/>
            <person name="Liu X."/>
            <person name="Ma X."/>
            <person name="Naidoo K."/>
            <person name="Pethybridge S.J."/>
            <person name="Sun J."/>
            <person name="Steenkamp E.T."/>
            <person name="van der Nest M.A."/>
            <person name="van Wyk S."/>
            <person name="Wingfield M.J."/>
            <person name="Xiong C."/>
            <person name="Yue Q."/>
            <person name="Zhang X."/>
        </authorList>
    </citation>
    <scope>NUCLEOTIDE SEQUENCE [LARGE SCALE GENOMIC DNA]</scope>
    <source>
        <strain evidence="3 4">BP 5553</strain>
    </source>
</reference>